<name>M8BC81_AEGTA</name>
<accession>M8BC81</accession>
<reference evidence="2" key="1">
    <citation type="submission" date="2015-06" db="UniProtKB">
        <authorList>
            <consortium name="EnsemblPlants"/>
        </authorList>
    </citation>
    <scope>IDENTIFICATION</scope>
</reference>
<organism evidence="2">
    <name type="scientific">Aegilops tauschii</name>
    <name type="common">Tausch's goatgrass</name>
    <name type="synonym">Aegilops squarrosa</name>
    <dbReference type="NCBI Taxonomy" id="37682"/>
    <lineage>
        <taxon>Eukaryota</taxon>
        <taxon>Viridiplantae</taxon>
        <taxon>Streptophyta</taxon>
        <taxon>Embryophyta</taxon>
        <taxon>Tracheophyta</taxon>
        <taxon>Spermatophyta</taxon>
        <taxon>Magnoliopsida</taxon>
        <taxon>Liliopsida</taxon>
        <taxon>Poales</taxon>
        <taxon>Poaceae</taxon>
        <taxon>BOP clade</taxon>
        <taxon>Pooideae</taxon>
        <taxon>Triticodae</taxon>
        <taxon>Triticeae</taxon>
        <taxon>Triticinae</taxon>
        <taxon>Aegilops</taxon>
    </lineage>
</organism>
<sequence length="254" mass="28339">MAQFVLPHTGPLTDMDLGVLEYRAMLAAPPVLPWLIFSLYGGKSRHAYCPEKCGVLRIRLRRQVLTGKRLVGAQDGGWVAVIGGKLRLVIVNLFSGTKCNGLPPYPRYIIELHGKLAMVARINSPRVNHEPIFKVLKLAYKSTMTAYTHQWEELLSLGDYALFLGAKSSKLVYVPSSRHNGVQRSCIYADDMTYLTRSDGHGDCVYPVQGKSSHDARHMIKSAGLYVTPGADTSGMWIFPPNFWAINNRQARHL</sequence>
<protein>
    <recommendedName>
        <fullName evidence="1">KIB1-4 beta-propeller domain-containing protein</fullName>
    </recommendedName>
</protein>
<dbReference type="AlphaFoldDB" id="M8BC81"/>
<dbReference type="EnsemblPlants" id="EMT22510">
    <property type="protein sequence ID" value="EMT22510"/>
    <property type="gene ID" value="F775_17391"/>
</dbReference>
<dbReference type="Pfam" id="PF03478">
    <property type="entry name" value="Beta-prop_KIB1-4"/>
    <property type="match status" value="1"/>
</dbReference>
<dbReference type="PANTHER" id="PTHR33110">
    <property type="entry name" value="F-BOX/KELCH-REPEAT PROTEIN-RELATED"/>
    <property type="match status" value="1"/>
</dbReference>
<dbReference type="PANTHER" id="PTHR33110:SF104">
    <property type="entry name" value="MRNA CAP-BINDING PROTEIN"/>
    <property type="match status" value="1"/>
</dbReference>
<proteinExistence type="predicted"/>
<feature type="domain" description="KIB1-4 beta-propeller" evidence="1">
    <location>
        <begin position="107"/>
        <end position="206"/>
    </location>
</feature>
<dbReference type="InterPro" id="IPR005174">
    <property type="entry name" value="KIB1-4_b-propeller"/>
</dbReference>
<evidence type="ECO:0000259" key="1">
    <source>
        <dbReference type="Pfam" id="PF03478"/>
    </source>
</evidence>
<evidence type="ECO:0000313" key="2">
    <source>
        <dbReference type="EnsemblPlants" id="EMT22510"/>
    </source>
</evidence>